<dbReference type="GO" id="GO:0005524">
    <property type="term" value="F:ATP binding"/>
    <property type="evidence" value="ECO:0007669"/>
    <property type="project" value="UniProtKB-KW"/>
</dbReference>
<dbReference type="GO" id="GO:0006310">
    <property type="term" value="P:DNA recombination"/>
    <property type="evidence" value="ECO:0007669"/>
    <property type="project" value="UniProtKB-KW"/>
</dbReference>
<dbReference type="GO" id="GO:0016887">
    <property type="term" value="F:ATP hydrolysis activity"/>
    <property type="evidence" value="ECO:0007669"/>
    <property type="project" value="RHEA"/>
</dbReference>
<protein>
    <recommendedName>
        <fullName evidence="1">ATP-dependent DNA helicase</fullName>
        <ecNumber evidence="1">5.6.2.3</ecNumber>
    </recommendedName>
</protein>
<comment type="similarity">
    <text evidence="1">Belongs to the helicase family.</text>
</comment>
<dbReference type="InterPro" id="IPR010285">
    <property type="entry name" value="DNA_helicase_pif1-like_DEAD"/>
</dbReference>
<dbReference type="GO" id="GO:0043139">
    <property type="term" value="F:5'-3' DNA helicase activity"/>
    <property type="evidence" value="ECO:0007669"/>
    <property type="project" value="UniProtKB-EC"/>
</dbReference>
<dbReference type="SUPFAM" id="SSF52540">
    <property type="entry name" value="P-loop containing nucleoside triphosphate hydrolases"/>
    <property type="match status" value="1"/>
</dbReference>
<evidence type="ECO:0000313" key="4">
    <source>
        <dbReference type="Proteomes" id="UP000283269"/>
    </source>
</evidence>
<dbReference type="STRING" id="93625.A0A409WBZ4"/>
<keyword evidence="1" id="KW-0067">ATP-binding</keyword>
<feature type="non-terminal residue" evidence="3">
    <location>
        <position position="371"/>
    </location>
</feature>
<keyword evidence="1" id="KW-0227">DNA damage</keyword>
<feature type="domain" description="DNA helicase Pif1-like DEAD-box helicase" evidence="2">
    <location>
        <begin position="126"/>
        <end position="339"/>
    </location>
</feature>
<dbReference type="PANTHER" id="PTHR47642">
    <property type="entry name" value="ATP-DEPENDENT DNA HELICASE"/>
    <property type="match status" value="1"/>
</dbReference>
<dbReference type="InterPro" id="IPR051055">
    <property type="entry name" value="PIF1_helicase"/>
</dbReference>
<dbReference type="Pfam" id="PF05970">
    <property type="entry name" value="PIF1"/>
    <property type="match status" value="1"/>
</dbReference>
<comment type="caution">
    <text evidence="3">The sequence shown here is derived from an EMBL/GenBank/DDBJ whole genome shotgun (WGS) entry which is preliminary data.</text>
</comment>
<dbReference type="InterPro" id="IPR027417">
    <property type="entry name" value="P-loop_NTPase"/>
</dbReference>
<comment type="cofactor">
    <cofactor evidence="1">
        <name>Mg(2+)</name>
        <dbReference type="ChEBI" id="CHEBI:18420"/>
    </cofactor>
</comment>
<dbReference type="EMBL" id="NHYD01003555">
    <property type="protein sequence ID" value="PPQ76034.1"/>
    <property type="molecule type" value="Genomic_DNA"/>
</dbReference>
<dbReference type="OrthoDB" id="432234at2759"/>
<dbReference type="AlphaFoldDB" id="A0A409WBZ4"/>
<keyword evidence="1" id="KW-0233">DNA recombination</keyword>
<dbReference type="InParanoid" id="A0A409WBZ4"/>
<accession>A0A409WBZ4</accession>
<evidence type="ECO:0000256" key="1">
    <source>
        <dbReference type="RuleBase" id="RU363044"/>
    </source>
</evidence>
<sequence length="371" mass="41503">MDYEEVGKTYRHEVDCKLAVDNLLKSSGLLSDAASPANNAYERFVPSITKTHTAWAALIKSERSRLFKEKLSGYVPPSDEEDVAGFSRSRENEVRVLSSDYLLRSYRANIQEQNDAVDRIVVQFTLNEEQERAFRIIANHASSLAPDQLRMHLGGMGGTGKSQVIKAVVKMFEMRGESHRFIVLAPTGTAAALLNGSTYHSALGIHSRSDKGQDFSRNEGAIINDVRSRLQGVRYIFIDEISMLSSRDLFAISQRLSQVFNNDTVFGGMSMILAGDFAQLPPVGNLPFYSPGIKNTQDARMRPSDQEATLGKIFWHQFTTVVILKQNMRQITQSENDSKLRTALENMRYASCTQADIDYLNSRVASKLSKN</sequence>
<keyword evidence="1" id="KW-0378">Hydrolase</keyword>
<dbReference type="Proteomes" id="UP000283269">
    <property type="component" value="Unassembled WGS sequence"/>
</dbReference>
<dbReference type="GO" id="GO:0006281">
    <property type="term" value="P:DNA repair"/>
    <property type="evidence" value="ECO:0007669"/>
    <property type="project" value="UniProtKB-KW"/>
</dbReference>
<dbReference type="EC" id="5.6.2.3" evidence="1"/>
<organism evidence="3 4">
    <name type="scientific">Psilocybe cyanescens</name>
    <dbReference type="NCBI Taxonomy" id="93625"/>
    <lineage>
        <taxon>Eukaryota</taxon>
        <taxon>Fungi</taxon>
        <taxon>Dikarya</taxon>
        <taxon>Basidiomycota</taxon>
        <taxon>Agaricomycotina</taxon>
        <taxon>Agaricomycetes</taxon>
        <taxon>Agaricomycetidae</taxon>
        <taxon>Agaricales</taxon>
        <taxon>Agaricineae</taxon>
        <taxon>Strophariaceae</taxon>
        <taxon>Psilocybe</taxon>
    </lineage>
</organism>
<keyword evidence="1" id="KW-0347">Helicase</keyword>
<comment type="catalytic activity">
    <reaction evidence="1">
        <text>ATP + H2O = ADP + phosphate + H(+)</text>
        <dbReference type="Rhea" id="RHEA:13065"/>
        <dbReference type="ChEBI" id="CHEBI:15377"/>
        <dbReference type="ChEBI" id="CHEBI:15378"/>
        <dbReference type="ChEBI" id="CHEBI:30616"/>
        <dbReference type="ChEBI" id="CHEBI:43474"/>
        <dbReference type="ChEBI" id="CHEBI:456216"/>
        <dbReference type="EC" id="5.6.2.3"/>
    </reaction>
</comment>
<gene>
    <name evidence="3" type="ORF">CVT25_002005</name>
</gene>
<keyword evidence="1" id="KW-0547">Nucleotide-binding</keyword>
<keyword evidence="1" id="KW-0234">DNA repair</keyword>
<keyword evidence="4" id="KW-1185">Reference proteome</keyword>
<evidence type="ECO:0000259" key="2">
    <source>
        <dbReference type="Pfam" id="PF05970"/>
    </source>
</evidence>
<evidence type="ECO:0000313" key="3">
    <source>
        <dbReference type="EMBL" id="PPQ76034.1"/>
    </source>
</evidence>
<reference evidence="3 4" key="1">
    <citation type="journal article" date="2018" name="Evol. Lett.">
        <title>Horizontal gene cluster transfer increased hallucinogenic mushroom diversity.</title>
        <authorList>
            <person name="Reynolds H.T."/>
            <person name="Vijayakumar V."/>
            <person name="Gluck-Thaler E."/>
            <person name="Korotkin H.B."/>
            <person name="Matheny P.B."/>
            <person name="Slot J.C."/>
        </authorList>
    </citation>
    <scope>NUCLEOTIDE SEQUENCE [LARGE SCALE GENOMIC DNA]</scope>
    <source>
        <strain evidence="3 4">2631</strain>
    </source>
</reference>
<name>A0A409WBZ4_PSICY</name>
<proteinExistence type="inferred from homology"/>
<dbReference type="Gene3D" id="3.40.50.300">
    <property type="entry name" value="P-loop containing nucleotide triphosphate hydrolases"/>
    <property type="match status" value="1"/>
</dbReference>
<dbReference type="GO" id="GO:0000723">
    <property type="term" value="P:telomere maintenance"/>
    <property type="evidence" value="ECO:0007669"/>
    <property type="project" value="InterPro"/>
</dbReference>